<feature type="binding site" evidence="5">
    <location>
        <position position="66"/>
    </location>
    <ligand>
        <name>spermidine</name>
        <dbReference type="ChEBI" id="CHEBI:57834"/>
    </ligand>
</feature>
<dbReference type="OrthoDB" id="9793120at2"/>
<dbReference type="InterPro" id="IPR029063">
    <property type="entry name" value="SAM-dependent_MTases_sf"/>
</dbReference>
<dbReference type="SUPFAM" id="SSF53335">
    <property type="entry name" value="S-adenosyl-L-methionine-dependent methyltransferases"/>
    <property type="match status" value="1"/>
</dbReference>
<dbReference type="NCBIfam" id="NF002010">
    <property type="entry name" value="PRK00811.1"/>
    <property type="match status" value="1"/>
</dbReference>
<keyword evidence="2 5" id="KW-0808">Transferase</keyword>
<dbReference type="HOGENOM" id="CLU_048199_0_0_7"/>
<dbReference type="UniPathway" id="UPA00248">
    <property type="reaction ID" value="UER00314"/>
</dbReference>
<dbReference type="InterPro" id="IPR001045">
    <property type="entry name" value="Spermi_synthase"/>
</dbReference>
<feature type="domain" description="PABS" evidence="9">
    <location>
        <begin position="6"/>
        <end position="241"/>
    </location>
</feature>
<dbReference type="eggNOG" id="COG0421">
    <property type="taxonomic scope" value="Bacteria"/>
</dbReference>
<evidence type="ECO:0000313" key="10">
    <source>
        <dbReference type="EMBL" id="AEA34485.1"/>
    </source>
</evidence>
<feature type="binding site" evidence="5">
    <location>
        <position position="35"/>
    </location>
    <ligand>
        <name>S-methyl-5'-thioadenosine</name>
        <dbReference type="ChEBI" id="CHEBI:17509"/>
    </ligand>
</feature>
<evidence type="ECO:0000259" key="9">
    <source>
        <dbReference type="PROSITE" id="PS51006"/>
    </source>
</evidence>
<comment type="similarity">
    <text evidence="1 5 7">Belongs to the spermidine/spermine synthase family.</text>
</comment>
<dbReference type="GO" id="GO:0005829">
    <property type="term" value="C:cytosol"/>
    <property type="evidence" value="ECO:0007669"/>
    <property type="project" value="TreeGrafter"/>
</dbReference>
<organism evidence="10 11">
    <name type="scientific">Hippea maritima (strain ATCC 700847 / DSM 10411 / MH2)</name>
    <dbReference type="NCBI Taxonomy" id="760142"/>
    <lineage>
        <taxon>Bacteria</taxon>
        <taxon>Pseudomonadati</taxon>
        <taxon>Campylobacterota</taxon>
        <taxon>Desulfurellia</taxon>
        <taxon>Desulfurellales</taxon>
        <taxon>Hippeaceae</taxon>
        <taxon>Hippea</taxon>
    </lineage>
</organism>
<comment type="catalytic activity">
    <reaction evidence="5 8">
        <text>S-adenosyl 3-(methylsulfanyl)propylamine + putrescine = S-methyl-5'-thioadenosine + spermidine + H(+)</text>
        <dbReference type="Rhea" id="RHEA:12721"/>
        <dbReference type="ChEBI" id="CHEBI:15378"/>
        <dbReference type="ChEBI" id="CHEBI:17509"/>
        <dbReference type="ChEBI" id="CHEBI:57443"/>
        <dbReference type="ChEBI" id="CHEBI:57834"/>
        <dbReference type="ChEBI" id="CHEBI:326268"/>
        <dbReference type="EC" id="2.5.1.16"/>
    </reaction>
</comment>
<dbReference type="Proteomes" id="UP000008139">
    <property type="component" value="Chromosome"/>
</dbReference>
<evidence type="ECO:0000256" key="7">
    <source>
        <dbReference type="RuleBase" id="RU003836"/>
    </source>
</evidence>
<name>F2LTV9_HIPMA</name>
<dbReference type="Gene3D" id="2.30.140.10">
    <property type="entry name" value="Spermidine synthase, tetramerisation domain"/>
    <property type="match status" value="1"/>
</dbReference>
<reference evidence="11" key="2">
    <citation type="submission" date="2011-03" db="EMBL/GenBank/DDBJ databases">
        <title>The complete genome of Hippea maritima DSM 10411.</title>
        <authorList>
            <consortium name="US DOE Joint Genome Institute (JGI-PGF)"/>
            <person name="Lucas S."/>
            <person name="Copeland A."/>
            <person name="Lapidus A."/>
            <person name="Bruce D."/>
            <person name="Goodwin L."/>
            <person name="Pitluck S."/>
            <person name="Peters L."/>
            <person name="Kyrpides N."/>
            <person name="Mavromatis K."/>
            <person name="Pagani I."/>
            <person name="Ivanova N."/>
            <person name="Mikhailova N."/>
            <person name="Lu M."/>
            <person name="Detter J.C."/>
            <person name="Tapia R."/>
            <person name="Han C."/>
            <person name="Land M."/>
            <person name="Hauser L."/>
            <person name="Markowitz V."/>
            <person name="Cheng J.-F."/>
            <person name="Hugenholtz P."/>
            <person name="Woyke T."/>
            <person name="Wu D."/>
            <person name="Spring S."/>
            <person name="Schroeder M."/>
            <person name="Brambilla E."/>
            <person name="Klenk H.-P."/>
            <person name="Eisen J.A."/>
        </authorList>
    </citation>
    <scope>NUCLEOTIDE SEQUENCE [LARGE SCALE GENOMIC DNA]</scope>
    <source>
        <strain evidence="11">ATCC 700847 / DSM 10411 / MH2</strain>
    </source>
</reference>
<dbReference type="PROSITE" id="PS01330">
    <property type="entry name" value="PABS_1"/>
    <property type="match status" value="1"/>
</dbReference>
<dbReference type="RefSeq" id="WP_013682514.1">
    <property type="nucleotide sequence ID" value="NC_015318.1"/>
</dbReference>
<accession>F2LTV9</accession>
<proteinExistence type="inferred from homology"/>
<evidence type="ECO:0000256" key="4">
    <source>
        <dbReference type="ARBA" id="ARBA00023115"/>
    </source>
</evidence>
<sequence>MAYFPEFWFTEKYTGTCGFTFKIKRVLSTEQSPLQRLDILETYDFGRVMLLDGLVMFTERDEFVYHEMIAHLPLFAASDPKDVLIIGGGDGGTAREVSKHIYLNSITNVEIDEVVVKNSKKYTPFVGCGFDNEKVNLIIGDGIEFVKDKKGLYNVVIIDSTDPFGPAEGLFNSEFYGNVRDALRDGGIVVAQAENTYYDKRWMMRSVNNMKKAFGKNNVAIYQAAIPTYPSGTWVFAIGWKSGEHPRDRFDEERFNKLNLKLKYYNPEIHKAAFALPSYVEEILKG</sequence>
<dbReference type="GO" id="GO:0008295">
    <property type="term" value="P:spermidine biosynthetic process"/>
    <property type="evidence" value="ECO:0007669"/>
    <property type="project" value="UniProtKB-UniRule"/>
</dbReference>
<dbReference type="NCBIfam" id="TIGR00417">
    <property type="entry name" value="speE"/>
    <property type="match status" value="1"/>
</dbReference>
<dbReference type="STRING" id="760142.Hipma_1529"/>
<dbReference type="PROSITE" id="PS51006">
    <property type="entry name" value="PABS_2"/>
    <property type="match status" value="1"/>
</dbReference>
<dbReference type="CDD" id="cd02440">
    <property type="entry name" value="AdoMet_MTases"/>
    <property type="match status" value="1"/>
</dbReference>
<dbReference type="Gene3D" id="3.40.50.150">
    <property type="entry name" value="Vaccinia Virus protein VP39"/>
    <property type="match status" value="1"/>
</dbReference>
<keyword evidence="4 5" id="KW-0620">Polyamine biosynthesis</keyword>
<feature type="active site" description="Proton acceptor" evidence="5 6">
    <location>
        <position position="159"/>
    </location>
</feature>
<feature type="binding site" evidence="5">
    <location>
        <position position="90"/>
    </location>
    <ligand>
        <name>spermidine</name>
        <dbReference type="ChEBI" id="CHEBI:57834"/>
    </ligand>
</feature>
<dbReference type="Pfam" id="PF17284">
    <property type="entry name" value="Spermine_synt_N"/>
    <property type="match status" value="1"/>
</dbReference>
<dbReference type="InterPro" id="IPR037163">
    <property type="entry name" value="Spermidine_synt_N_sf"/>
</dbReference>
<dbReference type="FunCoup" id="F2LTV9">
    <property type="interactions" value="320"/>
</dbReference>
<dbReference type="HAMAP" id="MF_00198">
    <property type="entry name" value="Spermidine_synth"/>
    <property type="match status" value="1"/>
</dbReference>
<reference evidence="10 11" key="1">
    <citation type="journal article" date="2011" name="Stand. Genomic Sci.">
        <title>Complete genome sequence of the thermophilic sulfur-reducer Hippea maritima type strain (MH(2)).</title>
        <authorList>
            <person name="Huntemann M."/>
            <person name="Lu M."/>
            <person name="Nolan M."/>
            <person name="Lapidus A."/>
            <person name="Lucas S."/>
            <person name="Hammon N."/>
            <person name="Deshpande S."/>
            <person name="Cheng J.F."/>
            <person name="Tapia R."/>
            <person name="Han C."/>
            <person name="Goodwin L."/>
            <person name="Pitluck S."/>
            <person name="Liolios K."/>
            <person name="Pagani I."/>
            <person name="Ivanova N."/>
            <person name="Ovchinikova G."/>
            <person name="Pati A."/>
            <person name="Chen A."/>
            <person name="Palaniappan K."/>
            <person name="Land M."/>
            <person name="Hauser L."/>
            <person name="Jeffries C.D."/>
            <person name="Detter J.C."/>
            <person name="Brambilla E.M."/>
            <person name="Rohde M."/>
            <person name="Spring S."/>
            <person name="Goker M."/>
            <person name="Woyke T."/>
            <person name="Bristow J."/>
            <person name="Eisen J.A."/>
            <person name="Markowitz V."/>
            <person name="Hugenholtz P."/>
            <person name="Kyrpides N.C."/>
            <person name="Klenk H.P."/>
            <person name="Mavromatis K."/>
        </authorList>
    </citation>
    <scope>NUCLEOTIDE SEQUENCE [LARGE SCALE GENOMIC DNA]</scope>
    <source>
        <strain evidence="11">ATCC 700847 / DSM 10411 / MH2</strain>
    </source>
</reference>
<evidence type="ECO:0000256" key="3">
    <source>
        <dbReference type="ARBA" id="ARBA00023066"/>
    </source>
</evidence>
<feature type="binding site" evidence="5">
    <location>
        <begin position="141"/>
        <end position="142"/>
    </location>
    <ligand>
        <name>S-methyl-5'-thioadenosine</name>
        <dbReference type="ChEBI" id="CHEBI:17509"/>
    </ligand>
</feature>
<gene>
    <name evidence="5" type="primary">speE</name>
    <name evidence="10" type="ordered locus">Hipma_1529</name>
</gene>
<dbReference type="PANTHER" id="PTHR11558">
    <property type="entry name" value="SPERMIDINE/SPERMINE SYNTHASE"/>
    <property type="match status" value="1"/>
</dbReference>
<feature type="binding site" evidence="5">
    <location>
        <position position="110"/>
    </location>
    <ligand>
        <name>S-methyl-5'-thioadenosine</name>
        <dbReference type="ChEBI" id="CHEBI:17509"/>
    </ligand>
</feature>
<dbReference type="Pfam" id="PF01564">
    <property type="entry name" value="Spermine_synth"/>
    <property type="match status" value="1"/>
</dbReference>
<feature type="binding site" evidence="5">
    <location>
        <position position="166"/>
    </location>
    <ligand>
        <name>S-methyl-5'-thioadenosine</name>
        <dbReference type="ChEBI" id="CHEBI:17509"/>
    </ligand>
</feature>
<dbReference type="InterPro" id="IPR030374">
    <property type="entry name" value="PABS"/>
</dbReference>
<keyword evidence="3 5" id="KW-0745">Spermidine biosynthesis</keyword>
<dbReference type="PANTHER" id="PTHR11558:SF11">
    <property type="entry name" value="SPERMIDINE SYNTHASE"/>
    <property type="match status" value="1"/>
</dbReference>
<evidence type="ECO:0000256" key="1">
    <source>
        <dbReference type="ARBA" id="ARBA00007867"/>
    </source>
</evidence>
<dbReference type="EC" id="2.5.1.16" evidence="5"/>
<dbReference type="InterPro" id="IPR030373">
    <property type="entry name" value="PABS_CS"/>
</dbReference>
<dbReference type="InParanoid" id="F2LTV9"/>
<evidence type="ECO:0000313" key="11">
    <source>
        <dbReference type="Proteomes" id="UP000008139"/>
    </source>
</evidence>
<comment type="function">
    <text evidence="5">Catalyzes the irreversible transfer of a propylamine group from the amino donor S-adenosylmethioninamine (decarboxy-AdoMet) to putrescine (1,4-diaminobutane) to yield spermidine.</text>
</comment>
<dbReference type="EMBL" id="CP002606">
    <property type="protein sequence ID" value="AEA34485.1"/>
    <property type="molecule type" value="Genomic_DNA"/>
</dbReference>
<evidence type="ECO:0000256" key="5">
    <source>
        <dbReference type="HAMAP-Rule" id="MF_00198"/>
    </source>
</evidence>
<evidence type="ECO:0000256" key="6">
    <source>
        <dbReference type="PROSITE-ProRule" id="PRU00354"/>
    </source>
</evidence>
<dbReference type="GO" id="GO:0004766">
    <property type="term" value="F:spermidine synthase activity"/>
    <property type="evidence" value="ECO:0007669"/>
    <property type="project" value="UniProtKB-UniRule"/>
</dbReference>
<evidence type="ECO:0000256" key="8">
    <source>
        <dbReference type="RuleBase" id="RU003837"/>
    </source>
</evidence>
<evidence type="ECO:0000256" key="2">
    <source>
        <dbReference type="ARBA" id="ARBA00022679"/>
    </source>
</evidence>
<keyword evidence="11" id="KW-1185">Reference proteome</keyword>
<dbReference type="InterPro" id="IPR035246">
    <property type="entry name" value="Spermidine_synt_N"/>
</dbReference>
<dbReference type="AlphaFoldDB" id="F2LTV9"/>
<comment type="subunit">
    <text evidence="5">Homodimer or homotetramer.</text>
</comment>
<comment type="pathway">
    <text evidence="5">Amine and polyamine biosynthesis; spermidine biosynthesis; spermidine from putrescine: step 1/1.</text>
</comment>
<feature type="binding site" evidence="5">
    <location>
        <begin position="159"/>
        <end position="162"/>
    </location>
    <ligand>
        <name>spermidine</name>
        <dbReference type="ChEBI" id="CHEBI:57834"/>
    </ligand>
</feature>
<protein>
    <recommendedName>
        <fullName evidence="5">Polyamine aminopropyltransferase</fullName>
    </recommendedName>
    <alternativeName>
        <fullName evidence="5">Putrescine aminopropyltransferase</fullName>
        <shortName evidence="5">PAPT</shortName>
    </alternativeName>
    <alternativeName>
        <fullName evidence="5">Spermidine synthase</fullName>
        <shortName evidence="5">SPDS</shortName>
        <shortName evidence="5">SPDSY</shortName>
        <ecNumber evidence="5">2.5.1.16</ecNumber>
    </alternativeName>
</protein>
<dbReference type="KEGG" id="hmr:Hipma_1529"/>